<accession>A0ABN4UWW9</accession>
<name>A0ABN4UWW9_9BACT</name>
<gene>
    <name evidence="2" type="ORF">BW47_09415</name>
</gene>
<dbReference type="EMBL" id="CP007389">
    <property type="protein sequence ID" value="APT74653.1"/>
    <property type="molecule type" value="Genomic_DNA"/>
</dbReference>
<keyword evidence="3" id="KW-1185">Reference proteome</keyword>
<evidence type="ECO:0000313" key="3">
    <source>
        <dbReference type="Proteomes" id="UP000185490"/>
    </source>
</evidence>
<reference evidence="2 3" key="1">
    <citation type="submission" date="2014-02" db="EMBL/GenBank/DDBJ databases">
        <title>Diversity of Thermotogales isolates from hydrothermal vents.</title>
        <authorList>
            <person name="Haverkamp T.H.A."/>
            <person name="Lossouarn J."/>
            <person name="Geslin C."/>
            <person name="Nesbo C.L."/>
        </authorList>
    </citation>
    <scope>NUCLEOTIDE SEQUENCE [LARGE SCALE GENOMIC DNA]</scope>
    <source>
        <strain evidence="2 3">431</strain>
    </source>
</reference>
<dbReference type="Proteomes" id="UP000185490">
    <property type="component" value="Chromosome"/>
</dbReference>
<keyword evidence="1" id="KW-0472">Membrane</keyword>
<feature type="transmembrane region" description="Helical" evidence="1">
    <location>
        <begin position="31"/>
        <end position="52"/>
    </location>
</feature>
<protein>
    <submittedName>
        <fullName evidence="2">Uncharacterized protein</fullName>
    </submittedName>
</protein>
<organism evidence="2 3">
    <name type="scientific">Thermosipho melanesiensis</name>
    <dbReference type="NCBI Taxonomy" id="46541"/>
    <lineage>
        <taxon>Bacteria</taxon>
        <taxon>Thermotogati</taxon>
        <taxon>Thermotogota</taxon>
        <taxon>Thermotogae</taxon>
        <taxon>Thermotogales</taxon>
        <taxon>Fervidobacteriaceae</taxon>
        <taxon>Thermosipho</taxon>
    </lineage>
</organism>
<keyword evidence="1" id="KW-0812">Transmembrane</keyword>
<keyword evidence="1" id="KW-1133">Transmembrane helix</keyword>
<evidence type="ECO:0000256" key="1">
    <source>
        <dbReference type="SAM" id="Phobius"/>
    </source>
</evidence>
<dbReference type="RefSeq" id="WP_012057982.1">
    <property type="nucleotide sequence ID" value="NZ_CP007389.1"/>
</dbReference>
<sequence>MVHLVNIFLGIIFLTIFFGVNNIFINIIVSTLVYAIFMFGNISFFKLLFILLKSIPKTLLESFFIFFSKSEEVLFLDYKDDFDMLVKILSITLTPKTIAFDHDEKYLYIHKMGD</sequence>
<proteinExistence type="predicted"/>
<feature type="transmembrane region" description="Helical" evidence="1">
    <location>
        <begin position="7"/>
        <end position="25"/>
    </location>
</feature>
<evidence type="ECO:0000313" key="2">
    <source>
        <dbReference type="EMBL" id="APT74653.1"/>
    </source>
</evidence>